<feature type="repeat" description="TPR" evidence="1">
    <location>
        <begin position="34"/>
        <end position="67"/>
    </location>
</feature>
<accession>A0A921MRN6</accession>
<gene>
    <name evidence="2" type="ORF">K8U91_08105</name>
</gene>
<proteinExistence type="predicted"/>
<dbReference type="SMART" id="SM00028">
    <property type="entry name" value="TPR"/>
    <property type="match status" value="1"/>
</dbReference>
<sequence length="90" mass="10554">MISTEEIKQLIDNNDLERALAHLDERLSCDSQDDEAYYYKGSLFWKQGNWKMAIENYLKATEINPESPAQQAYEMVMEIINFSNPDLYNP</sequence>
<dbReference type="SUPFAM" id="SSF48452">
    <property type="entry name" value="TPR-like"/>
    <property type="match status" value="1"/>
</dbReference>
<dbReference type="PROSITE" id="PS50005">
    <property type="entry name" value="TPR"/>
    <property type="match status" value="1"/>
</dbReference>
<dbReference type="Gene3D" id="1.25.40.10">
    <property type="entry name" value="Tetratricopeptide repeat domain"/>
    <property type="match status" value="1"/>
</dbReference>
<keyword evidence="1" id="KW-0802">TPR repeat</keyword>
<dbReference type="AlphaFoldDB" id="A0A921MRN6"/>
<organism evidence="2 3">
    <name type="scientific">Barnesiella viscericola</name>
    <dbReference type="NCBI Taxonomy" id="397865"/>
    <lineage>
        <taxon>Bacteria</taxon>
        <taxon>Pseudomonadati</taxon>
        <taxon>Bacteroidota</taxon>
        <taxon>Bacteroidia</taxon>
        <taxon>Bacteroidales</taxon>
        <taxon>Barnesiellaceae</taxon>
        <taxon>Barnesiella</taxon>
    </lineage>
</organism>
<evidence type="ECO:0000256" key="1">
    <source>
        <dbReference type="PROSITE-ProRule" id="PRU00339"/>
    </source>
</evidence>
<dbReference type="EMBL" id="DYUD01000024">
    <property type="protein sequence ID" value="HJG89413.1"/>
    <property type="molecule type" value="Genomic_DNA"/>
</dbReference>
<evidence type="ECO:0000313" key="3">
    <source>
        <dbReference type="Proteomes" id="UP000757103"/>
    </source>
</evidence>
<dbReference type="InterPro" id="IPR019734">
    <property type="entry name" value="TPR_rpt"/>
</dbReference>
<dbReference type="InterPro" id="IPR011990">
    <property type="entry name" value="TPR-like_helical_dom_sf"/>
</dbReference>
<name>A0A921MRN6_9BACT</name>
<comment type="caution">
    <text evidence="2">The sequence shown here is derived from an EMBL/GenBank/DDBJ whole genome shotgun (WGS) entry which is preliminary data.</text>
</comment>
<protein>
    <submittedName>
        <fullName evidence="2">Tetratricopeptide repeat protein</fullName>
    </submittedName>
</protein>
<reference evidence="2" key="1">
    <citation type="journal article" date="2021" name="PeerJ">
        <title>Extensive microbial diversity within the chicken gut microbiome revealed by metagenomics and culture.</title>
        <authorList>
            <person name="Gilroy R."/>
            <person name="Ravi A."/>
            <person name="Getino M."/>
            <person name="Pursley I."/>
            <person name="Horton D.L."/>
            <person name="Alikhan N.F."/>
            <person name="Baker D."/>
            <person name="Gharbi K."/>
            <person name="Hall N."/>
            <person name="Watson M."/>
            <person name="Adriaenssens E.M."/>
            <person name="Foster-Nyarko E."/>
            <person name="Jarju S."/>
            <person name="Secka A."/>
            <person name="Antonio M."/>
            <person name="Oren A."/>
            <person name="Chaudhuri R.R."/>
            <person name="La Ragione R."/>
            <person name="Hildebrand F."/>
            <person name="Pallen M.J."/>
        </authorList>
    </citation>
    <scope>NUCLEOTIDE SEQUENCE</scope>
    <source>
        <strain evidence="2">CHK121-7720</strain>
    </source>
</reference>
<dbReference type="Proteomes" id="UP000757103">
    <property type="component" value="Unassembled WGS sequence"/>
</dbReference>
<dbReference type="GeneID" id="90529073"/>
<dbReference type="RefSeq" id="WP_025278426.1">
    <property type="nucleotide sequence ID" value="NZ_CAWVJN010000001.1"/>
</dbReference>
<reference evidence="2" key="2">
    <citation type="submission" date="2021-09" db="EMBL/GenBank/DDBJ databases">
        <authorList>
            <person name="Gilroy R."/>
        </authorList>
    </citation>
    <scope>NUCLEOTIDE SEQUENCE</scope>
    <source>
        <strain evidence="2">CHK121-7720</strain>
    </source>
</reference>
<dbReference type="Pfam" id="PF00515">
    <property type="entry name" value="TPR_1"/>
    <property type="match status" value="1"/>
</dbReference>
<evidence type="ECO:0000313" key="2">
    <source>
        <dbReference type="EMBL" id="HJG89413.1"/>
    </source>
</evidence>